<evidence type="ECO:0000256" key="3">
    <source>
        <dbReference type="ARBA" id="ARBA00022692"/>
    </source>
</evidence>
<feature type="transmembrane region" description="Helical" evidence="6">
    <location>
        <begin position="87"/>
        <end position="111"/>
    </location>
</feature>
<protein>
    <recommendedName>
        <fullName evidence="9">YihY/virulence factor BrkB family protein</fullName>
    </recommendedName>
</protein>
<dbReference type="GO" id="GO:0005886">
    <property type="term" value="C:plasma membrane"/>
    <property type="evidence" value="ECO:0007669"/>
    <property type="project" value="UniProtKB-SubCell"/>
</dbReference>
<evidence type="ECO:0000256" key="6">
    <source>
        <dbReference type="SAM" id="Phobius"/>
    </source>
</evidence>
<dbReference type="RefSeq" id="WP_317994297.1">
    <property type="nucleotide sequence ID" value="NZ_AP025523.1"/>
</dbReference>
<keyword evidence="2" id="KW-1003">Cell membrane</keyword>
<feature type="transmembrane region" description="Helical" evidence="6">
    <location>
        <begin position="230"/>
        <end position="254"/>
    </location>
</feature>
<dbReference type="PANTHER" id="PTHR30213">
    <property type="entry name" value="INNER MEMBRANE PROTEIN YHJD"/>
    <property type="match status" value="1"/>
</dbReference>
<feature type="transmembrane region" description="Helical" evidence="6">
    <location>
        <begin position="123"/>
        <end position="151"/>
    </location>
</feature>
<reference evidence="7 8" key="1">
    <citation type="journal article" date="2022" name="ISME Commun">
        <title>Vulcanimicrobium alpinus gen. nov. sp. nov., the first cultivated representative of the candidate phylum 'Eremiobacterota', is a metabolically versatile aerobic anoxygenic phototroph.</title>
        <authorList>
            <person name="Yabe S."/>
            <person name="Muto K."/>
            <person name="Abe K."/>
            <person name="Yokota A."/>
            <person name="Staudigel H."/>
            <person name="Tebo B.M."/>
        </authorList>
    </citation>
    <scope>NUCLEOTIDE SEQUENCE [LARGE SCALE GENOMIC DNA]</scope>
    <source>
        <strain evidence="7 8">WC8-2</strain>
    </source>
</reference>
<dbReference type="InterPro" id="IPR017039">
    <property type="entry name" value="Virul_fac_BrkB"/>
</dbReference>
<evidence type="ECO:0000256" key="1">
    <source>
        <dbReference type="ARBA" id="ARBA00004651"/>
    </source>
</evidence>
<dbReference type="PIRSF" id="PIRSF035875">
    <property type="entry name" value="RNase_BN"/>
    <property type="match status" value="1"/>
</dbReference>
<feature type="transmembrane region" description="Helical" evidence="6">
    <location>
        <begin position="197"/>
        <end position="224"/>
    </location>
</feature>
<sequence length="275" mass="29749">MSRLIRVFRRAGLNFSAEGSAFMAQAIAFTAVFALVPLTLVAVTVLAFVYGTDEGIARAHAVIQLYVPQLQDLVANNLDAIVRYRSVTGIVGLLGLVWSGKNLFQALTYALNRSLGIRRYRHFVWDVAIALVLVPFAGVVLILATVLPVLITLIVQFTGLESLRWAPQITSYAASLLLVFIVSGLLYAYLPNRHPKFWSVAAGAAVCAVLYSIAQIAFAVYTAFAAGAFAIYGALSALFVLLLWLDLIGVIFLFGAHVSAAWEKEALQETLPLAS</sequence>
<evidence type="ECO:0000313" key="7">
    <source>
        <dbReference type="EMBL" id="BDE06647.1"/>
    </source>
</evidence>
<dbReference type="KEGG" id="vab:WPS_19230"/>
<gene>
    <name evidence="7" type="ORF">WPS_19230</name>
</gene>
<evidence type="ECO:0000256" key="4">
    <source>
        <dbReference type="ARBA" id="ARBA00022989"/>
    </source>
</evidence>
<keyword evidence="8" id="KW-1185">Reference proteome</keyword>
<evidence type="ECO:0000256" key="5">
    <source>
        <dbReference type="ARBA" id="ARBA00023136"/>
    </source>
</evidence>
<dbReference type="NCBIfam" id="TIGR00765">
    <property type="entry name" value="yihY_not_rbn"/>
    <property type="match status" value="1"/>
</dbReference>
<keyword evidence="5 6" id="KW-0472">Membrane</keyword>
<evidence type="ECO:0000256" key="2">
    <source>
        <dbReference type="ARBA" id="ARBA00022475"/>
    </source>
</evidence>
<dbReference type="PANTHER" id="PTHR30213:SF0">
    <property type="entry name" value="UPF0761 MEMBRANE PROTEIN YIHY"/>
    <property type="match status" value="1"/>
</dbReference>
<proteinExistence type="predicted"/>
<organism evidence="7 8">
    <name type="scientific">Vulcanimicrobium alpinum</name>
    <dbReference type="NCBI Taxonomy" id="3016050"/>
    <lineage>
        <taxon>Bacteria</taxon>
        <taxon>Bacillati</taxon>
        <taxon>Vulcanimicrobiota</taxon>
        <taxon>Vulcanimicrobiia</taxon>
        <taxon>Vulcanimicrobiales</taxon>
        <taxon>Vulcanimicrobiaceae</taxon>
        <taxon>Vulcanimicrobium</taxon>
    </lineage>
</organism>
<dbReference type="Pfam" id="PF03631">
    <property type="entry name" value="Virul_fac_BrkB"/>
    <property type="match status" value="1"/>
</dbReference>
<feature type="transmembrane region" description="Helical" evidence="6">
    <location>
        <begin position="21"/>
        <end position="50"/>
    </location>
</feature>
<dbReference type="Proteomes" id="UP001317532">
    <property type="component" value="Chromosome"/>
</dbReference>
<dbReference type="EMBL" id="AP025523">
    <property type="protein sequence ID" value="BDE06647.1"/>
    <property type="molecule type" value="Genomic_DNA"/>
</dbReference>
<keyword evidence="4 6" id="KW-1133">Transmembrane helix</keyword>
<comment type="subcellular location">
    <subcellularLocation>
        <location evidence="1">Cell membrane</location>
        <topology evidence="1">Multi-pass membrane protein</topology>
    </subcellularLocation>
</comment>
<evidence type="ECO:0000313" key="8">
    <source>
        <dbReference type="Proteomes" id="UP001317532"/>
    </source>
</evidence>
<keyword evidence="3 6" id="KW-0812">Transmembrane</keyword>
<accession>A0AAN1XWF7</accession>
<evidence type="ECO:0008006" key="9">
    <source>
        <dbReference type="Google" id="ProtNLM"/>
    </source>
</evidence>
<feature type="transmembrane region" description="Helical" evidence="6">
    <location>
        <begin position="171"/>
        <end position="190"/>
    </location>
</feature>
<dbReference type="AlphaFoldDB" id="A0AAN1XWF7"/>
<name>A0AAN1XWF7_UNVUL</name>